<name>A0A2T7BVL7_9STAP</name>
<dbReference type="InterPro" id="IPR051402">
    <property type="entry name" value="KPR-Related"/>
</dbReference>
<gene>
    <name evidence="9" type="primary">panE_2</name>
    <name evidence="9" type="ORF">NCTC12413_00324</name>
    <name evidence="8" type="ORF">SAR03_13010</name>
</gene>
<evidence type="ECO:0000259" key="6">
    <source>
        <dbReference type="Pfam" id="PF02558"/>
    </source>
</evidence>
<dbReference type="PANTHER" id="PTHR21708">
    <property type="entry name" value="PROBABLE 2-DEHYDROPANTOATE 2-REDUCTASE"/>
    <property type="match status" value="1"/>
</dbReference>
<evidence type="ECO:0000259" key="7">
    <source>
        <dbReference type="Pfam" id="PF08546"/>
    </source>
</evidence>
<dbReference type="EMBL" id="UGZE01000001">
    <property type="protein sequence ID" value="SUJ08803.1"/>
    <property type="molecule type" value="Genomic_DNA"/>
</dbReference>
<organism evidence="9 10">
    <name type="scientific">Staphylococcus arlettae</name>
    <dbReference type="NCBI Taxonomy" id="29378"/>
    <lineage>
        <taxon>Bacteria</taxon>
        <taxon>Bacillati</taxon>
        <taxon>Bacillota</taxon>
        <taxon>Bacilli</taxon>
        <taxon>Bacillales</taxon>
        <taxon>Staphylococcaceae</taxon>
        <taxon>Staphylococcus</taxon>
    </lineage>
</organism>
<keyword evidence="11" id="KW-1185">Reference proteome</keyword>
<dbReference type="Pfam" id="PF08546">
    <property type="entry name" value="ApbA_C"/>
    <property type="match status" value="1"/>
</dbReference>
<evidence type="ECO:0000313" key="9">
    <source>
        <dbReference type="EMBL" id="SUJ08803.1"/>
    </source>
</evidence>
<dbReference type="PANTHER" id="PTHR21708:SF26">
    <property type="entry name" value="2-DEHYDROPANTOATE 2-REDUCTASE"/>
    <property type="match status" value="1"/>
</dbReference>
<dbReference type="GO" id="GO:0005737">
    <property type="term" value="C:cytoplasm"/>
    <property type="evidence" value="ECO:0007669"/>
    <property type="project" value="TreeGrafter"/>
</dbReference>
<accession>A0A2T7BVL7</accession>
<dbReference type="NCBIfam" id="TIGR00745">
    <property type="entry name" value="apbA_panE"/>
    <property type="match status" value="1"/>
</dbReference>
<evidence type="ECO:0000256" key="4">
    <source>
        <dbReference type="ARBA" id="ARBA00048640"/>
    </source>
</evidence>
<dbReference type="AlphaFoldDB" id="A0A2T7BVL7"/>
<evidence type="ECO:0000256" key="1">
    <source>
        <dbReference type="ARBA" id="ARBA00007870"/>
    </source>
</evidence>
<dbReference type="FunFam" id="1.10.1040.10:FF:000017">
    <property type="entry name" value="2-dehydropantoate 2-reductase"/>
    <property type="match status" value="1"/>
</dbReference>
<dbReference type="Proteomes" id="UP000321598">
    <property type="component" value="Unassembled WGS sequence"/>
</dbReference>
<dbReference type="InterPro" id="IPR013752">
    <property type="entry name" value="KPA_reductase"/>
</dbReference>
<protein>
    <recommendedName>
        <fullName evidence="5">2-dehydropantoate 2-reductase</fullName>
        <ecNumber evidence="5">1.1.1.169</ecNumber>
    </recommendedName>
    <alternativeName>
        <fullName evidence="5">Ketopantoate reductase</fullName>
    </alternativeName>
</protein>
<reference evidence="9 10" key="1">
    <citation type="submission" date="2018-06" db="EMBL/GenBank/DDBJ databases">
        <authorList>
            <consortium name="Pathogen Informatics"/>
            <person name="Doyle S."/>
        </authorList>
    </citation>
    <scope>NUCLEOTIDE SEQUENCE [LARGE SCALE GENOMIC DNA]</scope>
    <source>
        <strain evidence="9 10">NCTC12413</strain>
    </source>
</reference>
<evidence type="ECO:0000313" key="8">
    <source>
        <dbReference type="EMBL" id="GEQ00264.1"/>
    </source>
</evidence>
<dbReference type="SUPFAM" id="SSF48179">
    <property type="entry name" value="6-phosphogluconate dehydrogenase C-terminal domain-like"/>
    <property type="match status" value="1"/>
</dbReference>
<evidence type="ECO:0000256" key="5">
    <source>
        <dbReference type="RuleBase" id="RU362068"/>
    </source>
</evidence>
<comment type="similarity">
    <text evidence="1 5">Belongs to the ketopantoate reductase family.</text>
</comment>
<dbReference type="UniPathway" id="UPA00028">
    <property type="reaction ID" value="UER00004"/>
</dbReference>
<dbReference type="InterPro" id="IPR008927">
    <property type="entry name" value="6-PGluconate_DH-like_C_sf"/>
</dbReference>
<reference evidence="8 11" key="2">
    <citation type="submission" date="2019-07" db="EMBL/GenBank/DDBJ databases">
        <title>Whole genome shotgun sequence of Staphylococcus arlettae NBRC 109765.</title>
        <authorList>
            <person name="Hosoyama A."/>
            <person name="Uohara A."/>
            <person name="Ohji S."/>
            <person name="Ichikawa N."/>
        </authorList>
    </citation>
    <scope>NUCLEOTIDE SEQUENCE [LARGE SCALE GENOMIC DNA]</scope>
    <source>
        <strain evidence="8 11">NBRC 109765</strain>
    </source>
</reference>
<dbReference type="STRING" id="1212545.SARL_00440"/>
<feature type="domain" description="Ketopantoate reductase C-terminal" evidence="7">
    <location>
        <begin position="160"/>
        <end position="283"/>
    </location>
</feature>
<evidence type="ECO:0000313" key="11">
    <source>
        <dbReference type="Proteomes" id="UP000321598"/>
    </source>
</evidence>
<dbReference type="SUPFAM" id="SSF51735">
    <property type="entry name" value="NAD(P)-binding Rossmann-fold domains"/>
    <property type="match status" value="1"/>
</dbReference>
<dbReference type="NCBIfam" id="NF009542">
    <property type="entry name" value="PRK12921.1-4"/>
    <property type="match status" value="1"/>
</dbReference>
<comment type="pathway">
    <text evidence="5">Cofactor biosynthesis; (R)-pantothenate biosynthesis; (R)-pantoate from 3-methyl-2-oxobutanoate: step 2/2.</text>
</comment>
<keyword evidence="2 5" id="KW-0521">NADP</keyword>
<dbReference type="Gene3D" id="1.10.1040.10">
    <property type="entry name" value="N-(1-d-carboxylethyl)-l-norvaline Dehydrogenase, domain 2"/>
    <property type="match status" value="1"/>
</dbReference>
<keyword evidence="3 5" id="KW-0560">Oxidoreductase</keyword>
<feature type="domain" description="Ketopantoate reductase N-terminal" evidence="6">
    <location>
        <begin position="5"/>
        <end position="129"/>
    </location>
</feature>
<dbReference type="InterPro" id="IPR013328">
    <property type="entry name" value="6PGD_dom2"/>
</dbReference>
<evidence type="ECO:0000256" key="3">
    <source>
        <dbReference type="ARBA" id="ARBA00023002"/>
    </source>
</evidence>
<comment type="function">
    <text evidence="5">Catalyzes the NADPH-dependent reduction of ketopantoate into pantoic acid.</text>
</comment>
<dbReference type="EC" id="1.1.1.169" evidence="5"/>
<evidence type="ECO:0000313" key="10">
    <source>
        <dbReference type="Proteomes" id="UP000254956"/>
    </source>
</evidence>
<evidence type="ECO:0000256" key="2">
    <source>
        <dbReference type="ARBA" id="ARBA00022857"/>
    </source>
</evidence>
<dbReference type="InterPro" id="IPR003710">
    <property type="entry name" value="ApbA"/>
</dbReference>
<dbReference type="GO" id="GO:0015940">
    <property type="term" value="P:pantothenate biosynthetic process"/>
    <property type="evidence" value="ECO:0007669"/>
    <property type="project" value="UniProtKB-UniPathway"/>
</dbReference>
<dbReference type="OrthoDB" id="9793586at2"/>
<comment type="catalytic activity">
    <reaction evidence="5">
        <text>(R)-pantoate + NADP(+) = 2-dehydropantoate + NADPH + H(+)</text>
        <dbReference type="Rhea" id="RHEA:16233"/>
        <dbReference type="ChEBI" id="CHEBI:11561"/>
        <dbReference type="ChEBI" id="CHEBI:15378"/>
        <dbReference type="ChEBI" id="CHEBI:15980"/>
        <dbReference type="ChEBI" id="CHEBI:57783"/>
        <dbReference type="ChEBI" id="CHEBI:58349"/>
        <dbReference type="EC" id="1.1.1.169"/>
    </reaction>
</comment>
<dbReference type="RefSeq" id="WP_002508878.1">
    <property type="nucleotide sequence ID" value="NZ_BKAV01000010.1"/>
</dbReference>
<keyword evidence="5" id="KW-0566">Pantothenate biosynthesis</keyword>
<comment type="catalytic activity">
    <reaction evidence="4">
        <text>6-phospho-D-gluconate + NADP(+) = D-ribulose 5-phosphate + CO2 + NADPH</text>
        <dbReference type="Rhea" id="RHEA:10116"/>
        <dbReference type="ChEBI" id="CHEBI:16526"/>
        <dbReference type="ChEBI" id="CHEBI:57783"/>
        <dbReference type="ChEBI" id="CHEBI:58121"/>
        <dbReference type="ChEBI" id="CHEBI:58349"/>
        <dbReference type="ChEBI" id="CHEBI:58759"/>
        <dbReference type="EC" id="1.1.1.44"/>
    </reaction>
</comment>
<dbReference type="GO" id="GO:0004616">
    <property type="term" value="F:phosphogluconate dehydrogenase (decarboxylating) activity"/>
    <property type="evidence" value="ECO:0007669"/>
    <property type="project" value="UniProtKB-EC"/>
</dbReference>
<dbReference type="InterPro" id="IPR036291">
    <property type="entry name" value="NAD(P)-bd_dom_sf"/>
</dbReference>
<dbReference type="Gene3D" id="3.40.50.720">
    <property type="entry name" value="NAD(P)-binding Rossmann-like Domain"/>
    <property type="match status" value="1"/>
</dbReference>
<dbReference type="InterPro" id="IPR013332">
    <property type="entry name" value="KPR_N"/>
</dbReference>
<dbReference type="Pfam" id="PF02558">
    <property type="entry name" value="ApbA"/>
    <property type="match status" value="1"/>
</dbReference>
<dbReference type="EMBL" id="BKAV01000010">
    <property type="protein sequence ID" value="GEQ00264.1"/>
    <property type="molecule type" value="Genomic_DNA"/>
</dbReference>
<dbReference type="Proteomes" id="UP000254956">
    <property type="component" value="Unassembled WGS sequence"/>
</dbReference>
<sequence>MTKFAVIGPGAVGCTIAYELKKSFSTVSLLGRQHKTINYYPGDNNVAQPLNVTPLTEAKGKVDVVFVAVKTYQLDSVMPHIQRICSSNTLVILAQNGYVNTDSLQLPHIYQAVVYISGQKQHDNVLHYRDEILHIQKDSHTQALARQLQHTQLTLVLEDDITTKIWYKLLVNLGINTVTALTQTPAKVLQTEEAKQLCRDLLLEGVQVAKAEGIQLPQTIVDDIFSIYNGYPDEMGTSMYYDYLHSRPIEVEAIQGFIFHKGIKHNLAIPTIRTTYKLLHAYQQHVKL</sequence>
<proteinExistence type="inferred from homology"/>
<dbReference type="GO" id="GO:0008677">
    <property type="term" value="F:2-dehydropantoate 2-reductase activity"/>
    <property type="evidence" value="ECO:0007669"/>
    <property type="project" value="UniProtKB-EC"/>
</dbReference>